<dbReference type="PANTHER" id="PTHR45980:SF9">
    <property type="entry name" value="PROTEASE DO-LIKE 10, MITOCHONDRIAL-RELATED"/>
    <property type="match status" value="1"/>
</dbReference>
<keyword evidence="2" id="KW-1185">Reference proteome</keyword>
<dbReference type="EMBL" id="JACTNZ010000013">
    <property type="protein sequence ID" value="KAG5514768.1"/>
    <property type="molecule type" value="Genomic_DNA"/>
</dbReference>
<evidence type="ECO:0000313" key="1">
    <source>
        <dbReference type="EMBL" id="KAG5514768.1"/>
    </source>
</evidence>
<accession>A0AAV6HLP3</accession>
<dbReference type="PANTHER" id="PTHR45980">
    <property type="match status" value="1"/>
</dbReference>
<protein>
    <recommendedName>
        <fullName evidence="3">Peptidase S1 domain-containing protein</fullName>
    </recommendedName>
</protein>
<dbReference type="SUPFAM" id="SSF50494">
    <property type="entry name" value="Trypsin-like serine proteases"/>
    <property type="match status" value="1"/>
</dbReference>
<dbReference type="Proteomes" id="UP000823749">
    <property type="component" value="Chromosome 13"/>
</dbReference>
<reference evidence="1 2" key="1">
    <citation type="submission" date="2020-08" db="EMBL/GenBank/DDBJ databases">
        <title>Plant Genome Project.</title>
        <authorList>
            <person name="Zhang R.-G."/>
        </authorList>
    </citation>
    <scope>NUCLEOTIDE SEQUENCE [LARGE SCALE GENOMIC DNA]</scope>
    <source>
        <strain evidence="1">WSP0</strain>
        <tissue evidence="1">Leaf</tissue>
    </source>
</reference>
<sequence length="293" mass="33276">MQVYFFFDPFACQHYNSYARWDYPSRYKVIQSSVLVTFPSLLRSSSLMNGTKVFPIGREKLLDVWLVTEANDYHEIDIKALEAREFLESKHFWFTAAEFKVKLSHLIQNGIAPSYKTLILIVAVRGHVADPDILYPWRRDNRWCCGTGLILSGRRVLTTAHSVDHHIRLEVMNDYNANLYTATMLAIAPECDLYAFGLELKLSMVAGICPNDASRCVYGADDFNSTAFIGNLLLFFQSVPNPLRSMMAYMIAYRKLVKFVGYSSATTLKMMLGNATGEIKCANQSSFAFAIKM</sequence>
<organism evidence="1 2">
    <name type="scientific">Rhododendron griersonianum</name>
    <dbReference type="NCBI Taxonomy" id="479676"/>
    <lineage>
        <taxon>Eukaryota</taxon>
        <taxon>Viridiplantae</taxon>
        <taxon>Streptophyta</taxon>
        <taxon>Embryophyta</taxon>
        <taxon>Tracheophyta</taxon>
        <taxon>Spermatophyta</taxon>
        <taxon>Magnoliopsida</taxon>
        <taxon>eudicotyledons</taxon>
        <taxon>Gunneridae</taxon>
        <taxon>Pentapetalae</taxon>
        <taxon>asterids</taxon>
        <taxon>Ericales</taxon>
        <taxon>Ericaceae</taxon>
        <taxon>Ericoideae</taxon>
        <taxon>Rhodoreae</taxon>
        <taxon>Rhododendron</taxon>
    </lineage>
</organism>
<comment type="caution">
    <text evidence="1">The sequence shown here is derived from an EMBL/GenBank/DDBJ whole genome shotgun (WGS) entry which is preliminary data.</text>
</comment>
<proteinExistence type="predicted"/>
<evidence type="ECO:0000313" key="2">
    <source>
        <dbReference type="Proteomes" id="UP000823749"/>
    </source>
</evidence>
<dbReference type="AlphaFoldDB" id="A0AAV6HLP3"/>
<evidence type="ECO:0008006" key="3">
    <source>
        <dbReference type="Google" id="ProtNLM"/>
    </source>
</evidence>
<gene>
    <name evidence="1" type="ORF">RHGRI_035979</name>
</gene>
<dbReference type="GO" id="GO:0004252">
    <property type="term" value="F:serine-type endopeptidase activity"/>
    <property type="evidence" value="ECO:0007669"/>
    <property type="project" value="TreeGrafter"/>
</dbReference>
<name>A0AAV6HLP3_9ERIC</name>
<dbReference type="InterPro" id="IPR009003">
    <property type="entry name" value="Peptidase_S1_PA"/>
</dbReference>